<gene>
    <name evidence="2" type="ORF">A1353_23100</name>
</gene>
<evidence type="ECO:0000256" key="1">
    <source>
        <dbReference type="SAM" id="Phobius"/>
    </source>
</evidence>
<protein>
    <submittedName>
        <fullName evidence="2">Uncharacterized protein</fullName>
    </submittedName>
</protein>
<name>A0A177LV68_METMH</name>
<evidence type="ECO:0000313" key="2">
    <source>
        <dbReference type="EMBL" id="OAH97377.1"/>
    </source>
</evidence>
<sequence>MNAIALDSNALNGLFDNQKKLDDLFDSIFDDDNFYISSAPVSVQSVTRSPESSVDRPVSYKGSAMLESVNEMKHHPYFYILPMTLELTIIYWLITHLS</sequence>
<dbReference type="AlphaFoldDB" id="A0A177LV68"/>
<keyword evidence="1" id="KW-1133">Transmembrane helix</keyword>
<proteinExistence type="predicted"/>
<reference evidence="2 3" key="1">
    <citation type="submission" date="2016-03" db="EMBL/GenBank/DDBJ databases">
        <authorList>
            <person name="Ploux O."/>
        </authorList>
    </citation>
    <scope>NUCLEOTIDE SEQUENCE [LARGE SCALE GENOMIC DNA]</scope>
    <source>
        <strain evidence="2 3">R-45371</strain>
    </source>
</reference>
<keyword evidence="1" id="KW-0812">Transmembrane</keyword>
<accession>A0A177LV68</accession>
<comment type="caution">
    <text evidence="2">The sequence shown here is derived from an EMBL/GenBank/DDBJ whole genome shotgun (WGS) entry which is preliminary data.</text>
</comment>
<feature type="transmembrane region" description="Helical" evidence="1">
    <location>
        <begin position="77"/>
        <end position="94"/>
    </location>
</feature>
<dbReference type="RefSeq" id="WP_064038652.1">
    <property type="nucleotide sequence ID" value="NZ_LUUH01000101.1"/>
</dbReference>
<evidence type="ECO:0000313" key="3">
    <source>
        <dbReference type="Proteomes" id="UP000077763"/>
    </source>
</evidence>
<dbReference type="EMBL" id="LUUH01000101">
    <property type="protein sequence ID" value="OAH97377.1"/>
    <property type="molecule type" value="Genomic_DNA"/>
</dbReference>
<organism evidence="2 3">
    <name type="scientific">Methylomonas methanica</name>
    <dbReference type="NCBI Taxonomy" id="421"/>
    <lineage>
        <taxon>Bacteria</taxon>
        <taxon>Pseudomonadati</taxon>
        <taxon>Pseudomonadota</taxon>
        <taxon>Gammaproteobacteria</taxon>
        <taxon>Methylococcales</taxon>
        <taxon>Methylococcaceae</taxon>
        <taxon>Methylomonas</taxon>
    </lineage>
</organism>
<dbReference type="Proteomes" id="UP000077763">
    <property type="component" value="Unassembled WGS sequence"/>
</dbReference>
<keyword evidence="1" id="KW-0472">Membrane</keyword>